<dbReference type="Pfam" id="PF05161">
    <property type="entry name" value="MOFRL"/>
    <property type="match status" value="1"/>
</dbReference>
<dbReference type="InterPro" id="IPR039760">
    <property type="entry name" value="MOFRL_protein"/>
</dbReference>
<dbReference type="Gene3D" id="3.40.1480.10">
    <property type="entry name" value="MOFRL domain"/>
    <property type="match status" value="1"/>
</dbReference>
<evidence type="ECO:0000313" key="3">
    <source>
        <dbReference type="EMBL" id="MDC7226423.1"/>
    </source>
</evidence>
<reference evidence="3 4" key="1">
    <citation type="submission" date="2022-12" db="EMBL/GenBank/DDBJ databases">
        <title>Metagenome assembled genome from gulf of manar.</title>
        <authorList>
            <person name="Kohli P."/>
            <person name="Pk S."/>
            <person name="Venkata Ramana C."/>
            <person name="Sasikala C."/>
        </authorList>
    </citation>
    <scope>NUCLEOTIDE SEQUENCE [LARGE SCALE GENOMIC DNA]</scope>
    <source>
        <strain evidence="3">JB008</strain>
    </source>
</reference>
<feature type="domain" description="MOFRL" evidence="1">
    <location>
        <begin position="338"/>
        <end position="443"/>
    </location>
</feature>
<dbReference type="GO" id="GO:0005737">
    <property type="term" value="C:cytoplasm"/>
    <property type="evidence" value="ECO:0007669"/>
    <property type="project" value="TreeGrafter"/>
</dbReference>
<dbReference type="PANTHER" id="PTHR12227">
    <property type="entry name" value="GLYCERATE KINASE"/>
    <property type="match status" value="1"/>
</dbReference>
<gene>
    <name evidence="3" type="ORF">PQJ61_06635</name>
</gene>
<keyword evidence="3" id="KW-0418">Kinase</keyword>
<dbReference type="SUPFAM" id="SSF82544">
    <property type="entry name" value="GckA/TtuD-like"/>
    <property type="match status" value="1"/>
</dbReference>
<accession>A0AAJ1IBX7</accession>
<dbReference type="GO" id="GO:0008887">
    <property type="term" value="F:glycerate kinase activity"/>
    <property type="evidence" value="ECO:0007669"/>
    <property type="project" value="InterPro"/>
</dbReference>
<sequence>MAGEFYKKDLTDIFMTAVNRVNPESMLLNQCSLDGDTLTVSLHEQTEKYNLGDYNRVIVIGAGKATARMAKAVEAILGDRITEGLIAVKYGHTEDLSIIRTIESGHPVPDGSSVQAAEEILRLAHTADEKTLVINLISGGGSALLCMPYKNEEWECTFAAKQDTTKLLLECGAEITEINTIRKHLSGIKGGRLAEAIYPADSLNLILSDVIGDRLDSIASGLTVPDSSTFQEAIEIIEKYKLKKRMPTPAARIMMWGEAGTIPETPKPGNPIFEKSRNVLIGTNLAALKSAETAADKLGFNTAVLSSQITGEASEAAKFYLGIGRDIRRDLGMLQRPACIIAGGETTVTIRGSGIGGRNQEMALAFLAGLKNEQGIYFLSGGTDGNDGPTDAAGAFAAADIYSAGIKAGLSIQSYLDNNDSYNYFKQTGGLLITGPTNTNVCDVQIMLVV</sequence>
<dbReference type="InterPro" id="IPR025286">
    <property type="entry name" value="MOFRL_assoc_dom"/>
</dbReference>
<dbReference type="InterPro" id="IPR038614">
    <property type="entry name" value="GK_N_sf"/>
</dbReference>
<protein>
    <submittedName>
        <fullName evidence="3">Glycerate kinase</fullName>
    </submittedName>
</protein>
<dbReference type="PANTHER" id="PTHR12227:SF0">
    <property type="entry name" value="GLYCERATE KINASE"/>
    <property type="match status" value="1"/>
</dbReference>
<dbReference type="EMBL" id="JAQQAL010000011">
    <property type="protein sequence ID" value="MDC7226423.1"/>
    <property type="molecule type" value="Genomic_DNA"/>
</dbReference>
<dbReference type="FunFam" id="3.40.1480.10:FF:000002">
    <property type="entry name" value="Glycerate kinase"/>
    <property type="match status" value="1"/>
</dbReference>
<proteinExistence type="predicted"/>
<dbReference type="InterPro" id="IPR037035">
    <property type="entry name" value="GK-like_C_sf"/>
</dbReference>
<organism evidence="3 4">
    <name type="scientific">Candidatus Thalassospirochaeta sargassi</name>
    <dbReference type="NCBI Taxonomy" id="3119039"/>
    <lineage>
        <taxon>Bacteria</taxon>
        <taxon>Pseudomonadati</taxon>
        <taxon>Spirochaetota</taxon>
        <taxon>Spirochaetia</taxon>
        <taxon>Spirochaetales</taxon>
        <taxon>Spirochaetaceae</taxon>
        <taxon>Candidatus Thalassospirochaeta</taxon>
    </lineage>
</organism>
<evidence type="ECO:0000259" key="2">
    <source>
        <dbReference type="Pfam" id="PF13660"/>
    </source>
</evidence>
<feature type="domain" description="MOFRL-associated" evidence="2">
    <location>
        <begin position="10"/>
        <end position="253"/>
    </location>
</feature>
<dbReference type="AlphaFoldDB" id="A0AAJ1IBX7"/>
<name>A0AAJ1IBX7_9SPIO</name>
<evidence type="ECO:0000313" key="4">
    <source>
        <dbReference type="Proteomes" id="UP001221217"/>
    </source>
</evidence>
<dbReference type="InterPro" id="IPR007835">
    <property type="entry name" value="MOFRL"/>
</dbReference>
<dbReference type="Gene3D" id="3.40.50.10180">
    <property type="entry name" value="Glycerate kinase, MOFRL-like N-terminal domain"/>
    <property type="match status" value="1"/>
</dbReference>
<keyword evidence="3" id="KW-0808">Transferase</keyword>
<dbReference type="Pfam" id="PF13660">
    <property type="entry name" value="DUF4147"/>
    <property type="match status" value="1"/>
</dbReference>
<dbReference type="Proteomes" id="UP001221217">
    <property type="component" value="Unassembled WGS sequence"/>
</dbReference>
<evidence type="ECO:0000259" key="1">
    <source>
        <dbReference type="Pfam" id="PF05161"/>
    </source>
</evidence>
<comment type="caution">
    <text evidence="3">The sequence shown here is derived from an EMBL/GenBank/DDBJ whole genome shotgun (WGS) entry which is preliminary data.</text>
</comment>